<dbReference type="InterPro" id="IPR035963">
    <property type="entry name" value="FERM_2"/>
</dbReference>
<comment type="caution">
    <text evidence="3">The sequence shown here is derived from an EMBL/GenBank/DDBJ whole genome shotgun (WGS) entry which is preliminary data.</text>
</comment>
<dbReference type="SUPFAM" id="SSF47031">
    <property type="entry name" value="Second domain of FERM"/>
    <property type="match status" value="1"/>
</dbReference>
<proteinExistence type="predicted"/>
<sequence>MRRTWHCLLGGGGDGLLGGGEEGVVFWEEEKRGLSSGRRRREGVVFWEEEKRGLSSGRRCCPLQELYYSHLRRRVLDSLCDHQEALFFQLAAAALQAEMGDAEEQMLKEGDKEDGKENTNITEIKQNGNYFLPEDYFPSWLIKRWGCDYLWQHCPALHAELRGLSHLQAVRRFIEDATDLQGAPVTVYTLRQDKKAGSGCVQLGVTLKGLCVHQEVKGKKPILLYDCTWKEIHHLTIKGKRFEVATGGSLGVISKLVYYTPSPCHSTLILRHLQDTHHFQMTARRNRPPETGAHAGQSYRESYICDLAWLGERLRSASSSSGDSFTTYISENNSDNTTSKPWASPRDEAGSPPVIAEVEMSVDDPQEVVVDKEVEILVDDPAQVPWLAGWCMPPSSSTWAGVCFENYN</sequence>
<feature type="domain" description="FERM" evidence="2">
    <location>
        <begin position="1"/>
        <end position="284"/>
    </location>
</feature>
<feature type="compositionally biased region" description="Polar residues" evidence="1">
    <location>
        <begin position="328"/>
        <end position="341"/>
    </location>
</feature>
<dbReference type="Pfam" id="PF00373">
    <property type="entry name" value="FERM_M"/>
    <property type="match status" value="1"/>
</dbReference>
<dbReference type="CDD" id="cd14473">
    <property type="entry name" value="FERM_B-lobe"/>
    <property type="match status" value="1"/>
</dbReference>
<dbReference type="OrthoDB" id="5957665at2759"/>
<dbReference type="Pfam" id="PF09380">
    <property type="entry name" value="FERM_C"/>
    <property type="match status" value="1"/>
</dbReference>
<keyword evidence="4" id="KW-1185">Reference proteome</keyword>
<dbReference type="AlphaFoldDB" id="A0A9Q0EMY5"/>
<dbReference type="SMART" id="SM01196">
    <property type="entry name" value="FERM_C"/>
    <property type="match status" value="1"/>
</dbReference>
<dbReference type="InterPro" id="IPR019748">
    <property type="entry name" value="FERM_central"/>
</dbReference>
<dbReference type="InterPro" id="IPR047145">
    <property type="entry name" value="FRMD6-like"/>
</dbReference>
<feature type="region of interest" description="Disordered" evidence="1">
    <location>
        <begin position="328"/>
        <end position="351"/>
    </location>
</feature>
<dbReference type="EMBL" id="JANIIK010000040">
    <property type="protein sequence ID" value="KAJ3608508.1"/>
    <property type="molecule type" value="Genomic_DNA"/>
</dbReference>
<accession>A0A9Q0EMY5</accession>
<dbReference type="PROSITE" id="PS50057">
    <property type="entry name" value="FERM_3"/>
    <property type="match status" value="1"/>
</dbReference>
<dbReference type="GO" id="GO:0098592">
    <property type="term" value="C:cytoplasmic side of apical plasma membrane"/>
    <property type="evidence" value="ECO:0007669"/>
    <property type="project" value="TreeGrafter"/>
</dbReference>
<dbReference type="Gene3D" id="2.30.29.30">
    <property type="entry name" value="Pleckstrin-homology domain (PH domain)/Phosphotyrosine-binding domain (PTB)"/>
    <property type="match status" value="1"/>
</dbReference>
<dbReference type="Gene3D" id="1.20.80.10">
    <property type="match status" value="1"/>
</dbReference>
<dbReference type="InterPro" id="IPR000299">
    <property type="entry name" value="FERM_domain"/>
</dbReference>
<dbReference type="InterPro" id="IPR014352">
    <property type="entry name" value="FERM/acyl-CoA-bd_prot_sf"/>
</dbReference>
<evidence type="ECO:0000313" key="4">
    <source>
        <dbReference type="Proteomes" id="UP001148018"/>
    </source>
</evidence>
<protein>
    <recommendedName>
        <fullName evidence="2">FERM domain-containing protein</fullName>
    </recommendedName>
</protein>
<name>A0A9Q0EMY5_9TELE</name>
<dbReference type="InterPro" id="IPR018980">
    <property type="entry name" value="FERM_PH-like_C"/>
</dbReference>
<dbReference type="SUPFAM" id="SSF50729">
    <property type="entry name" value="PH domain-like"/>
    <property type="match status" value="1"/>
</dbReference>
<reference evidence="3" key="1">
    <citation type="submission" date="2022-07" db="EMBL/GenBank/DDBJ databases">
        <title>Chromosome-level genome of Muraenolepis orangiensis.</title>
        <authorList>
            <person name="Kim J."/>
        </authorList>
    </citation>
    <scope>NUCLEOTIDE SEQUENCE</scope>
    <source>
        <strain evidence="3">KU_S4_2022</strain>
        <tissue evidence="3">Muscle</tissue>
    </source>
</reference>
<gene>
    <name evidence="3" type="ORF">NHX12_025555</name>
</gene>
<dbReference type="GO" id="GO:0035332">
    <property type="term" value="P:positive regulation of hippo signaling"/>
    <property type="evidence" value="ECO:0007669"/>
    <property type="project" value="TreeGrafter"/>
</dbReference>
<evidence type="ECO:0000259" key="2">
    <source>
        <dbReference type="PROSITE" id="PS50057"/>
    </source>
</evidence>
<evidence type="ECO:0000256" key="1">
    <source>
        <dbReference type="SAM" id="MobiDB-lite"/>
    </source>
</evidence>
<dbReference type="PANTHER" id="PTHR13429:SF7">
    <property type="entry name" value="FERM DOMAIN-CONTAINING PROTEIN 1"/>
    <property type="match status" value="1"/>
</dbReference>
<evidence type="ECO:0000313" key="3">
    <source>
        <dbReference type="EMBL" id="KAJ3608508.1"/>
    </source>
</evidence>
<dbReference type="Proteomes" id="UP001148018">
    <property type="component" value="Unassembled WGS sequence"/>
</dbReference>
<dbReference type="InterPro" id="IPR011993">
    <property type="entry name" value="PH-like_dom_sf"/>
</dbReference>
<organism evidence="3 4">
    <name type="scientific">Muraenolepis orangiensis</name>
    <name type="common">Patagonian moray cod</name>
    <dbReference type="NCBI Taxonomy" id="630683"/>
    <lineage>
        <taxon>Eukaryota</taxon>
        <taxon>Metazoa</taxon>
        <taxon>Chordata</taxon>
        <taxon>Craniata</taxon>
        <taxon>Vertebrata</taxon>
        <taxon>Euteleostomi</taxon>
        <taxon>Actinopterygii</taxon>
        <taxon>Neopterygii</taxon>
        <taxon>Teleostei</taxon>
        <taxon>Neoteleostei</taxon>
        <taxon>Acanthomorphata</taxon>
        <taxon>Zeiogadaria</taxon>
        <taxon>Gadariae</taxon>
        <taxon>Gadiformes</taxon>
        <taxon>Muraenolepidoidei</taxon>
        <taxon>Muraenolepididae</taxon>
        <taxon>Muraenolepis</taxon>
    </lineage>
</organism>
<dbReference type="PANTHER" id="PTHR13429">
    <property type="entry name" value="FERM DOMAIN (PROTEIN4.1-EZRIN-RADIXIN-MOESIN) FAMILY"/>
    <property type="match status" value="1"/>
</dbReference>